<evidence type="ECO:0000256" key="1">
    <source>
        <dbReference type="ARBA" id="ARBA00004123"/>
    </source>
</evidence>
<gene>
    <name evidence="7" type="ORF">AQUCO_01400299v1</name>
</gene>
<keyword evidence="8" id="KW-1185">Reference proteome</keyword>
<feature type="domain" description="TF-B3" evidence="6">
    <location>
        <begin position="1"/>
        <end position="53"/>
    </location>
</feature>
<proteinExistence type="predicted"/>
<dbReference type="OrthoDB" id="590488at2759"/>
<evidence type="ECO:0000256" key="3">
    <source>
        <dbReference type="ARBA" id="ARBA00023125"/>
    </source>
</evidence>
<keyword evidence="4" id="KW-0804">Transcription</keyword>
<dbReference type="InParanoid" id="A0A2G5DVU7"/>
<evidence type="ECO:0000313" key="7">
    <source>
        <dbReference type="EMBL" id="PIA47556.1"/>
    </source>
</evidence>
<dbReference type="GO" id="GO:0005634">
    <property type="term" value="C:nucleus"/>
    <property type="evidence" value="ECO:0007669"/>
    <property type="project" value="UniProtKB-SubCell"/>
</dbReference>
<keyword evidence="2" id="KW-0805">Transcription regulation</keyword>
<dbReference type="Proteomes" id="UP000230069">
    <property type="component" value="Unassembled WGS sequence"/>
</dbReference>
<dbReference type="Pfam" id="PF02362">
    <property type="entry name" value="B3"/>
    <property type="match status" value="1"/>
</dbReference>
<dbReference type="PROSITE" id="PS50863">
    <property type="entry name" value="B3"/>
    <property type="match status" value="1"/>
</dbReference>
<organism evidence="7 8">
    <name type="scientific">Aquilegia coerulea</name>
    <name type="common">Rocky mountain columbine</name>
    <dbReference type="NCBI Taxonomy" id="218851"/>
    <lineage>
        <taxon>Eukaryota</taxon>
        <taxon>Viridiplantae</taxon>
        <taxon>Streptophyta</taxon>
        <taxon>Embryophyta</taxon>
        <taxon>Tracheophyta</taxon>
        <taxon>Spermatophyta</taxon>
        <taxon>Magnoliopsida</taxon>
        <taxon>Ranunculales</taxon>
        <taxon>Ranunculaceae</taxon>
        <taxon>Thalictroideae</taxon>
        <taxon>Aquilegia</taxon>
    </lineage>
</organism>
<evidence type="ECO:0000256" key="4">
    <source>
        <dbReference type="ARBA" id="ARBA00023163"/>
    </source>
</evidence>
<accession>A0A2G5DVU7</accession>
<dbReference type="CDD" id="cd10017">
    <property type="entry name" value="B3_DNA"/>
    <property type="match status" value="1"/>
</dbReference>
<dbReference type="Gene3D" id="2.40.330.10">
    <property type="entry name" value="DNA-binding pseudobarrel domain"/>
    <property type="match status" value="1"/>
</dbReference>
<dbReference type="SUPFAM" id="SSF101936">
    <property type="entry name" value="DNA-binding pseudobarrel domain"/>
    <property type="match status" value="1"/>
</dbReference>
<evidence type="ECO:0000313" key="8">
    <source>
        <dbReference type="Proteomes" id="UP000230069"/>
    </source>
</evidence>
<dbReference type="AlphaFoldDB" id="A0A2G5DVU7"/>
<dbReference type="InterPro" id="IPR003340">
    <property type="entry name" value="B3_DNA-bd"/>
</dbReference>
<evidence type="ECO:0000256" key="2">
    <source>
        <dbReference type="ARBA" id="ARBA00023015"/>
    </source>
</evidence>
<dbReference type="EMBL" id="KZ305031">
    <property type="protein sequence ID" value="PIA47556.1"/>
    <property type="molecule type" value="Genomic_DNA"/>
</dbReference>
<evidence type="ECO:0000259" key="6">
    <source>
        <dbReference type="PROSITE" id="PS50863"/>
    </source>
</evidence>
<evidence type="ECO:0000256" key="5">
    <source>
        <dbReference type="ARBA" id="ARBA00023242"/>
    </source>
</evidence>
<dbReference type="GO" id="GO:0003677">
    <property type="term" value="F:DNA binding"/>
    <property type="evidence" value="ECO:0007669"/>
    <property type="project" value="UniProtKB-KW"/>
</dbReference>
<protein>
    <recommendedName>
        <fullName evidence="6">TF-B3 domain-containing protein</fullName>
    </recommendedName>
</protein>
<sequence length="67" mass="7215">MQGSGCQVGIGGGWRDFVMDNNLEAGDACLFELDNIKPSYNMAALDVSIFRVVDKIVPLKIIVADSP</sequence>
<keyword evidence="5" id="KW-0539">Nucleus</keyword>
<reference evidence="7 8" key="1">
    <citation type="submission" date="2017-09" db="EMBL/GenBank/DDBJ databases">
        <title>WGS assembly of Aquilegia coerulea Goldsmith.</title>
        <authorList>
            <person name="Hodges S."/>
            <person name="Kramer E."/>
            <person name="Nordborg M."/>
            <person name="Tomkins J."/>
            <person name="Borevitz J."/>
            <person name="Derieg N."/>
            <person name="Yan J."/>
            <person name="Mihaltcheva S."/>
            <person name="Hayes R.D."/>
            <person name="Rokhsar D."/>
        </authorList>
    </citation>
    <scope>NUCLEOTIDE SEQUENCE [LARGE SCALE GENOMIC DNA]</scope>
    <source>
        <strain evidence="8">cv. Goldsmith</strain>
    </source>
</reference>
<dbReference type="InterPro" id="IPR015300">
    <property type="entry name" value="DNA-bd_pseudobarrel_sf"/>
</dbReference>
<comment type="subcellular location">
    <subcellularLocation>
        <location evidence="1">Nucleus</location>
    </subcellularLocation>
</comment>
<keyword evidence="3" id="KW-0238">DNA-binding</keyword>
<name>A0A2G5DVU7_AQUCA</name>